<dbReference type="AlphaFoldDB" id="A0A1C1YSN1"/>
<evidence type="ECO:0000256" key="11">
    <source>
        <dbReference type="ARBA" id="ARBA00022989"/>
    </source>
</evidence>
<feature type="binding site" description="covalent" evidence="16">
    <location>
        <position position="173"/>
    </location>
    <ligand>
        <name>heme</name>
        <dbReference type="ChEBI" id="CHEBI:30413"/>
        <label>4</label>
    </ligand>
</feature>
<evidence type="ECO:0000256" key="13">
    <source>
        <dbReference type="ARBA" id="ARBA00023136"/>
    </source>
</evidence>
<dbReference type="OrthoDB" id="7360653at2"/>
<dbReference type="GO" id="GO:0020037">
    <property type="term" value="F:heme binding"/>
    <property type="evidence" value="ECO:0007669"/>
    <property type="project" value="UniProtKB-UniRule"/>
</dbReference>
<gene>
    <name evidence="20" type="ORF">AWJ14_19975</name>
</gene>
<dbReference type="InterPro" id="IPR051174">
    <property type="entry name" value="Cytochrome_c-type_ET"/>
</dbReference>
<feature type="binding site" description="covalent" evidence="16">
    <location>
        <position position="170"/>
    </location>
    <ligand>
        <name>heme</name>
        <dbReference type="ChEBI" id="CHEBI:30413"/>
        <label>4</label>
    </ligand>
</feature>
<feature type="binding site" description="axial binding residue" evidence="17">
    <location>
        <position position="83"/>
    </location>
    <ligand>
        <name>heme</name>
        <dbReference type="ChEBI" id="CHEBI:30413"/>
        <label>2</label>
    </ligand>
    <ligandPart>
        <name>Fe</name>
        <dbReference type="ChEBI" id="CHEBI:18248"/>
    </ligandPart>
</feature>
<dbReference type="InterPro" id="IPR005126">
    <property type="entry name" value="NapC/NirT_cyt_c_N"/>
</dbReference>
<evidence type="ECO:0000256" key="8">
    <source>
        <dbReference type="ARBA" id="ARBA00022692"/>
    </source>
</evidence>
<feature type="binding site" description="covalent" evidence="16">
    <location>
        <position position="82"/>
    </location>
    <ligand>
        <name>heme</name>
        <dbReference type="ChEBI" id="CHEBI:30413"/>
        <label>2</label>
    </ligand>
</feature>
<dbReference type="InterPro" id="IPR038266">
    <property type="entry name" value="NapC/NirT_cytc_sf"/>
</dbReference>
<dbReference type="GO" id="GO:0005886">
    <property type="term" value="C:plasma membrane"/>
    <property type="evidence" value="ECO:0007669"/>
    <property type="project" value="UniProtKB-SubCell"/>
</dbReference>
<feature type="transmembrane region" description="Helical" evidence="18">
    <location>
        <begin position="12"/>
        <end position="36"/>
    </location>
</feature>
<evidence type="ECO:0000256" key="3">
    <source>
        <dbReference type="ARBA" id="ARBA00007395"/>
    </source>
</evidence>
<keyword evidence="10 15" id="KW-0249">Electron transport</keyword>
<feature type="binding site" description="axial binding residue" evidence="17">
    <location>
        <position position="174"/>
    </location>
    <ligand>
        <name>heme</name>
        <dbReference type="ChEBI" id="CHEBI:30413"/>
        <label>4</label>
    </ligand>
    <ligandPart>
        <name>Fe</name>
        <dbReference type="ChEBI" id="CHEBI:18248"/>
    </ligandPart>
</feature>
<keyword evidence="4 15" id="KW-0813">Transport</keyword>
<keyword evidence="11 18" id="KW-1133">Transmembrane helix</keyword>
<evidence type="ECO:0000256" key="2">
    <source>
        <dbReference type="ARBA" id="ARBA00006417"/>
    </source>
</evidence>
<accession>A0A1C1YSN1</accession>
<evidence type="ECO:0000313" key="20">
    <source>
        <dbReference type="EMBL" id="OCW56367.1"/>
    </source>
</evidence>
<feature type="binding site" description="covalent" evidence="16">
    <location>
        <position position="139"/>
    </location>
    <ligand>
        <name>heme</name>
        <dbReference type="ChEBI" id="CHEBI:30413"/>
        <label>3</label>
    </ligand>
</feature>
<evidence type="ECO:0000256" key="5">
    <source>
        <dbReference type="ARBA" id="ARBA00022475"/>
    </source>
</evidence>
<dbReference type="EMBL" id="LQZT01000042">
    <property type="protein sequence ID" value="OCW56367.1"/>
    <property type="molecule type" value="Genomic_DNA"/>
</dbReference>
<comment type="caution">
    <text evidence="20">The sequence shown here is derived from an EMBL/GenBank/DDBJ whole genome shotgun (WGS) entry which is preliminary data.</text>
</comment>
<evidence type="ECO:0000256" key="9">
    <source>
        <dbReference type="ARBA" id="ARBA00022723"/>
    </source>
</evidence>
<dbReference type="PANTHER" id="PTHR30333">
    <property type="entry name" value="CYTOCHROME C-TYPE PROTEIN"/>
    <property type="match status" value="1"/>
</dbReference>
<dbReference type="PIRSF" id="PIRSF000014">
    <property type="entry name" value="4_hem_cytch_TorC"/>
    <property type="match status" value="1"/>
</dbReference>
<comment type="subcellular location">
    <subcellularLocation>
        <location evidence="1">Cell inner membrane</location>
        <topology evidence="1">Single-pass type II membrane protein</topology>
    </subcellularLocation>
</comment>
<keyword evidence="9 15" id="KW-0479">Metal-binding</keyword>
<feature type="domain" description="NapC/NirT cytochrome c N-terminal" evidence="19">
    <location>
        <begin position="18"/>
        <end position="184"/>
    </location>
</feature>
<name>A0A1C1YSN1_9HYPH</name>
<dbReference type="RefSeq" id="WP_066182431.1">
    <property type="nucleotide sequence ID" value="NZ_LQZT01000042.1"/>
</dbReference>
<dbReference type="PANTHER" id="PTHR30333:SF3">
    <property type="entry name" value="CYTOCHROME C-TYPE PROTEIN TORY"/>
    <property type="match status" value="1"/>
</dbReference>
<comment type="function">
    <text evidence="14">Mediates electron flow from quinones to the NapAB complex.</text>
</comment>
<evidence type="ECO:0000256" key="7">
    <source>
        <dbReference type="ARBA" id="ARBA00022617"/>
    </source>
</evidence>
<dbReference type="InterPro" id="IPR009154">
    <property type="entry name" value="Membr-bd_4haem_cyt_TorC"/>
</dbReference>
<dbReference type="GO" id="GO:0009055">
    <property type="term" value="F:electron transfer activity"/>
    <property type="evidence" value="ECO:0007669"/>
    <property type="project" value="UniProtKB-UniRule"/>
</dbReference>
<feature type="binding site" description="covalent" evidence="16">
    <location>
        <position position="336"/>
    </location>
    <ligand>
        <name>heme</name>
        <dbReference type="ChEBI" id="CHEBI:30413"/>
        <label>5</label>
    </ligand>
</feature>
<comment type="similarity">
    <text evidence="3">Belongs to the NapC/NirT/NrfH family.</text>
</comment>
<feature type="binding site" description="covalent" evidence="16">
    <location>
        <position position="79"/>
    </location>
    <ligand>
        <name>heme</name>
        <dbReference type="ChEBI" id="CHEBI:30413"/>
        <label>2</label>
    </ligand>
</feature>
<evidence type="ECO:0000256" key="15">
    <source>
        <dbReference type="PIRNR" id="PIRNR000014"/>
    </source>
</evidence>
<evidence type="ECO:0000256" key="6">
    <source>
        <dbReference type="ARBA" id="ARBA00022519"/>
    </source>
</evidence>
<evidence type="ECO:0000256" key="16">
    <source>
        <dbReference type="PIRSR" id="PIRSR000014-1"/>
    </source>
</evidence>
<evidence type="ECO:0000256" key="12">
    <source>
        <dbReference type="ARBA" id="ARBA00023004"/>
    </source>
</evidence>
<comment type="PTM">
    <text evidence="16">Binds 5 heme groups per subunit.</text>
</comment>
<keyword evidence="7 15" id="KW-0349">Heme</keyword>
<feature type="binding site" description="covalent" evidence="16">
    <location>
        <position position="49"/>
    </location>
    <ligand>
        <name>heme</name>
        <dbReference type="ChEBI" id="CHEBI:30413"/>
        <label>1</label>
    </ligand>
</feature>
<keyword evidence="6 15" id="KW-0997">Cell inner membrane</keyword>
<evidence type="ECO:0000256" key="17">
    <source>
        <dbReference type="PIRSR" id="PIRSR000014-2"/>
    </source>
</evidence>
<keyword evidence="21" id="KW-1185">Reference proteome</keyword>
<feature type="binding site" description="covalent" evidence="16">
    <location>
        <position position="142"/>
    </location>
    <ligand>
        <name>heme</name>
        <dbReference type="ChEBI" id="CHEBI:30413"/>
        <label>3</label>
    </ligand>
</feature>
<dbReference type="SUPFAM" id="SSF48695">
    <property type="entry name" value="Multiheme cytochromes"/>
    <property type="match status" value="1"/>
</dbReference>
<dbReference type="GO" id="GO:0009276">
    <property type="term" value="C:Gram-negative-bacterium-type cell wall"/>
    <property type="evidence" value="ECO:0007669"/>
    <property type="project" value="UniProtKB-UniRule"/>
</dbReference>
<evidence type="ECO:0000313" key="21">
    <source>
        <dbReference type="Proteomes" id="UP000094795"/>
    </source>
</evidence>
<keyword evidence="5 15" id="KW-1003">Cell membrane</keyword>
<sequence length="389" mass="42636">MTNPLKAAFRFLTRPATIGIVGGAGVLVGVFGFVGFHTALEKTTTTEFCVSCHSMADNNFEEYKQTVHYKNPSGVRAGCPDCHVPKGGLELYQAKLLAAKDVWSEIAGTIDTREKFNSERLRMAKTVWATMKANDSAQCRSCHSYDAMDFEHQRPKAVKMRQAAKDGGTCIDCHKGIAHELPDMSSGYKSIYASLTSGAKDNQSAKVLYALASANLYAEKPADDAAKGDGNIMPLTQVTVLEKDGDWIKVGIDGWMQEGMERALVKEMGRRLFLAVMSADMVKGIEVQETQKDADTGLNWTEGRLTAWAKIDTFTSDRNGITSYGDEMYIAACGTCHSAPLPGHFLANQWAGVMKDMKTNTTLSAEEYRFLLSYLQLNAKDMPKDSPDA</sequence>
<evidence type="ECO:0000256" key="4">
    <source>
        <dbReference type="ARBA" id="ARBA00022448"/>
    </source>
</evidence>
<evidence type="ECO:0000256" key="1">
    <source>
        <dbReference type="ARBA" id="ARBA00004249"/>
    </source>
</evidence>
<feature type="binding site" description="axial binding residue" evidence="17">
    <location>
        <position position="53"/>
    </location>
    <ligand>
        <name>heme</name>
        <dbReference type="ChEBI" id="CHEBI:30413"/>
        <label>1</label>
    </ligand>
    <ligandPart>
        <name>Fe</name>
        <dbReference type="ChEBI" id="CHEBI:18248"/>
    </ligandPart>
</feature>
<evidence type="ECO:0000256" key="18">
    <source>
        <dbReference type="SAM" id="Phobius"/>
    </source>
</evidence>
<keyword evidence="12 15" id="KW-0408">Iron</keyword>
<proteinExistence type="inferred from homology"/>
<feature type="binding site" description="axial binding residue" evidence="17">
    <location>
        <position position="143"/>
    </location>
    <ligand>
        <name>heme</name>
        <dbReference type="ChEBI" id="CHEBI:30413"/>
        <label>3</label>
    </ligand>
    <ligandPart>
        <name>Fe</name>
        <dbReference type="ChEBI" id="CHEBI:18248"/>
    </ligandPart>
</feature>
<dbReference type="GO" id="GO:0009061">
    <property type="term" value="P:anaerobic respiration"/>
    <property type="evidence" value="ECO:0007669"/>
    <property type="project" value="TreeGrafter"/>
</dbReference>
<comment type="similarity">
    <text evidence="2 15">Belongs to the TorC/TorY family.</text>
</comment>
<dbReference type="FunFam" id="1.10.3820.10:FF:000001">
    <property type="entry name" value="Cytochrome c-type protein"/>
    <property type="match status" value="1"/>
</dbReference>
<dbReference type="Proteomes" id="UP000094795">
    <property type="component" value="Unassembled WGS sequence"/>
</dbReference>
<feature type="binding site" description="axial binding residue" evidence="17">
    <location>
        <position position="337"/>
    </location>
    <ligand>
        <name>heme</name>
        <dbReference type="ChEBI" id="CHEBI:30413"/>
        <label>5</label>
    </ligand>
    <ligandPart>
        <name>Fe</name>
        <dbReference type="ChEBI" id="CHEBI:18248"/>
    </ligandPart>
</feature>
<evidence type="ECO:0000256" key="10">
    <source>
        <dbReference type="ARBA" id="ARBA00022982"/>
    </source>
</evidence>
<evidence type="ECO:0000256" key="14">
    <source>
        <dbReference type="ARBA" id="ARBA00055242"/>
    </source>
</evidence>
<dbReference type="Gene3D" id="1.10.3820.10">
    <property type="entry name" value="Di-heme elbow motif domain"/>
    <property type="match status" value="1"/>
</dbReference>
<feature type="binding site" description="covalent" evidence="16">
    <location>
        <position position="333"/>
    </location>
    <ligand>
        <name>heme</name>
        <dbReference type="ChEBI" id="CHEBI:30413"/>
        <label>5</label>
    </ligand>
</feature>
<keyword evidence="13 15" id="KW-0472">Membrane</keyword>
<dbReference type="GO" id="GO:0005506">
    <property type="term" value="F:iron ion binding"/>
    <property type="evidence" value="ECO:0007669"/>
    <property type="project" value="UniProtKB-UniRule"/>
</dbReference>
<evidence type="ECO:0000259" key="19">
    <source>
        <dbReference type="Pfam" id="PF03264"/>
    </source>
</evidence>
<feature type="binding site" description="covalent" evidence="16">
    <location>
        <position position="52"/>
    </location>
    <ligand>
        <name>heme</name>
        <dbReference type="ChEBI" id="CHEBI:30413"/>
        <label>1</label>
    </ligand>
</feature>
<protein>
    <recommendedName>
        <fullName evidence="15">Cytochrome c-type protein</fullName>
    </recommendedName>
</protein>
<reference evidence="20 21" key="1">
    <citation type="submission" date="2015-12" db="EMBL/GenBank/DDBJ databases">
        <authorList>
            <person name="Shamseldin A."/>
            <person name="Moawad H."/>
            <person name="Abd El-Rahim W.M."/>
            <person name="Sadowsky M.J."/>
        </authorList>
    </citation>
    <scope>NUCLEOTIDE SEQUENCE [LARGE SCALE GENOMIC DNA]</scope>
    <source>
        <strain evidence="20 21">JC234</strain>
    </source>
</reference>
<dbReference type="Pfam" id="PF03264">
    <property type="entry name" value="Cytochrom_NNT"/>
    <property type="match status" value="1"/>
</dbReference>
<keyword evidence="8 18" id="KW-0812">Transmembrane</keyword>
<dbReference type="InterPro" id="IPR036280">
    <property type="entry name" value="Multihaem_cyt_sf"/>
</dbReference>
<organism evidence="20 21">
    <name type="scientific">Hoeflea olei</name>
    <dbReference type="NCBI Taxonomy" id="1480615"/>
    <lineage>
        <taxon>Bacteria</taxon>
        <taxon>Pseudomonadati</taxon>
        <taxon>Pseudomonadota</taxon>
        <taxon>Alphaproteobacteria</taxon>
        <taxon>Hyphomicrobiales</taxon>
        <taxon>Rhizobiaceae</taxon>
        <taxon>Hoeflea</taxon>
    </lineage>
</organism>
<dbReference type="STRING" id="1480615.AWJ14_19975"/>